<keyword evidence="2" id="KW-1185">Reference proteome</keyword>
<accession>A0ABT2TVW5</accession>
<sequence length="156" mass="18098">MCTKNTRELEEILENTHTGTYDQYCRTYEDSLLPSLNPFGVYLKECLKNNHITQQQTFLQAQIPEGYGYKLLSGEKKTRQRDVILRICYAGKLTLAQTQQALKKYEMPQLYAKIPRDALLMICFNDRPGSIIQVNEQLCRYQFEPLKSSGMQSESV</sequence>
<evidence type="ECO:0000313" key="2">
    <source>
        <dbReference type="Proteomes" id="UP001652409"/>
    </source>
</evidence>
<dbReference type="EMBL" id="JAOQJL010000029">
    <property type="protein sequence ID" value="MCU6766378.1"/>
    <property type="molecule type" value="Genomic_DNA"/>
</dbReference>
<comment type="caution">
    <text evidence="1">The sequence shown here is derived from an EMBL/GenBank/DDBJ whole genome shotgun (WGS) entry which is preliminary data.</text>
</comment>
<reference evidence="1 2" key="1">
    <citation type="journal article" date="2021" name="ISME Commun">
        <title>Automated analysis of genomic sequences facilitates high-throughput and comprehensive description of bacteria.</title>
        <authorList>
            <person name="Hitch T.C.A."/>
        </authorList>
    </citation>
    <scope>NUCLEOTIDE SEQUENCE [LARGE SCALE GENOMIC DNA]</scope>
    <source>
        <strain evidence="1 2">Sanger_23</strain>
    </source>
</reference>
<dbReference type="Proteomes" id="UP001652409">
    <property type="component" value="Unassembled WGS sequence"/>
</dbReference>
<gene>
    <name evidence="1" type="ORF">OCV61_13320</name>
</gene>
<protein>
    <submittedName>
        <fullName evidence="1">Uncharacterized protein</fullName>
    </submittedName>
</protein>
<name>A0ABT2TVW5_9FIRM</name>
<dbReference type="RefSeq" id="WP_158422201.1">
    <property type="nucleotide sequence ID" value="NZ_JAOQJL010000029.1"/>
</dbReference>
<evidence type="ECO:0000313" key="1">
    <source>
        <dbReference type="EMBL" id="MCU6766378.1"/>
    </source>
</evidence>
<organism evidence="1 2">
    <name type="scientific">Blautia ammoniilytica</name>
    <dbReference type="NCBI Taxonomy" id="2981782"/>
    <lineage>
        <taxon>Bacteria</taxon>
        <taxon>Bacillati</taxon>
        <taxon>Bacillota</taxon>
        <taxon>Clostridia</taxon>
        <taxon>Lachnospirales</taxon>
        <taxon>Lachnospiraceae</taxon>
        <taxon>Blautia</taxon>
    </lineage>
</organism>
<proteinExistence type="predicted"/>